<accession>A0A8H3YF64</accession>
<organism evidence="2 3">
    <name type="scientific">Naganishia liquefaciens</name>
    <dbReference type="NCBI Taxonomy" id="104408"/>
    <lineage>
        <taxon>Eukaryota</taxon>
        <taxon>Fungi</taxon>
        <taxon>Dikarya</taxon>
        <taxon>Basidiomycota</taxon>
        <taxon>Agaricomycotina</taxon>
        <taxon>Tremellomycetes</taxon>
        <taxon>Filobasidiales</taxon>
        <taxon>Filobasidiaceae</taxon>
        <taxon>Naganishia</taxon>
    </lineage>
</organism>
<keyword evidence="3" id="KW-1185">Reference proteome</keyword>
<dbReference type="AlphaFoldDB" id="A0A8H3YF64"/>
<proteinExistence type="predicted"/>
<reference evidence="2" key="1">
    <citation type="submission" date="2020-07" db="EMBL/GenBank/DDBJ databases">
        <title>Draft Genome Sequence of a Deep-Sea Yeast, Naganishia (Cryptococcus) liquefaciens strain N6.</title>
        <authorList>
            <person name="Han Y.W."/>
            <person name="Kajitani R."/>
            <person name="Morimoto H."/>
            <person name="Parhat M."/>
            <person name="Tsubouchi H."/>
            <person name="Bakenova O."/>
            <person name="Ogata M."/>
            <person name="Argunhan B."/>
            <person name="Aoki R."/>
            <person name="Kajiwara S."/>
            <person name="Itoh T."/>
            <person name="Iwasaki H."/>
        </authorList>
    </citation>
    <scope>NUCLEOTIDE SEQUENCE</scope>
    <source>
        <strain evidence="2">N6</strain>
    </source>
</reference>
<dbReference type="EMBL" id="BLZA01000019">
    <property type="protein sequence ID" value="GHJ86963.1"/>
    <property type="molecule type" value="Genomic_DNA"/>
</dbReference>
<dbReference type="Proteomes" id="UP000620104">
    <property type="component" value="Unassembled WGS sequence"/>
</dbReference>
<comment type="caution">
    <text evidence="2">The sequence shown here is derived from an EMBL/GenBank/DDBJ whole genome shotgun (WGS) entry which is preliminary data.</text>
</comment>
<protein>
    <submittedName>
        <fullName evidence="2">Uncharacterized protein</fullName>
    </submittedName>
</protein>
<gene>
    <name evidence="2" type="ORF">NliqN6_3365</name>
</gene>
<sequence length="824" mass="92849">MTKISHRPLTRKVCRIKGFPLRPNQGKAQTHRQLMVNKIMWTVRDIMRVTNSEFASGNSHREHDLSIEWEGETGPSELWNLQRADPEQSLLSFALANQTQNTLTDSLSQLAQHNSESTNNSYHMPPLPDVQTELSLGQAFVLKPPPGQRIGMMHTVPFSQDTASSYDCNTMIGMQTAVFPSVPVNFSTPRGREHASETTRSFANIDEDLFHLYEQNLPLQLNEKPSRLYRANEANALPCETIPKPVGAFQSSVPSSLQISWGAPDITSELSNFMAGVQRAPVDTSLIGTLGKFTTDHESQNPWLSHANGRLSIATNGSAHQTSCQSGLPPLPYNALWADTRIDSVLGPTAPVTASKSRSSGNERSDVNDDTQTEILDCEWLANQSSAQLQTLETYTANMKLLRRCCEGLAQGIRHLEVFAALDEQVMSMSRSVAKNVKRTLWSHANSWMRLFIVNAWYYKRAMAEKAIGLLGPQYVSLENKYCSLVGKFRSRMLSDTLCYSLHCERSVIPFQQDQTGYLAQLMERTVAHLKEHVLPSFAAVLASGLDNRSRNSMRADISDNTARSECSRITGPDSTDLSSRCTYRAISQIDETDLGIRSSHFRSCSSPASETSQKQKEINFSDRQLVYGLDSLYEQPQRSLKGIRKCAVDIQQLSSCLPLATLTASFQQRLTTFIDNIDYVLLDLSQCCHYRLILRRLVLWFGFLRAALSEISLEYRGREASEATEQKTKFWDKLTPILEHRQKVDVKSGLEECFCSWSGELSHSDSLAFTEQLLGHITEHVLKDFKVHFGDYAKQSEQGKIRHRVHNETSRRRKQWRKCHGLA</sequence>
<evidence type="ECO:0000313" key="2">
    <source>
        <dbReference type="EMBL" id="GHJ86963.1"/>
    </source>
</evidence>
<feature type="region of interest" description="Disordered" evidence="1">
    <location>
        <begin position="348"/>
        <end position="369"/>
    </location>
</feature>
<name>A0A8H3YF64_9TREE</name>
<evidence type="ECO:0000313" key="3">
    <source>
        <dbReference type="Proteomes" id="UP000620104"/>
    </source>
</evidence>
<evidence type="ECO:0000256" key="1">
    <source>
        <dbReference type="SAM" id="MobiDB-lite"/>
    </source>
</evidence>